<accession>N2A4I4</accession>
<evidence type="ECO:0000313" key="1">
    <source>
        <dbReference type="EMBL" id="EMZ21368.1"/>
    </source>
</evidence>
<dbReference type="OrthoDB" id="9972569at2"/>
<protein>
    <submittedName>
        <fullName evidence="1">Uncharacterized protein</fullName>
    </submittedName>
</protein>
<gene>
    <name evidence="1" type="ORF">C823_04616</name>
</gene>
<dbReference type="HOGENOM" id="CLU_2971464_0_0_9"/>
<evidence type="ECO:0000313" key="2">
    <source>
        <dbReference type="Proteomes" id="UP000012589"/>
    </source>
</evidence>
<reference evidence="1 2" key="1">
    <citation type="journal article" date="2014" name="Genome Announc.">
        <title>Draft genome sequences of the altered schaedler flora, a defined bacterial community from gnotobiotic mice.</title>
        <authorList>
            <person name="Wannemuehler M.J."/>
            <person name="Overstreet A.M."/>
            <person name="Ward D.V."/>
            <person name="Phillips G.J."/>
        </authorList>
    </citation>
    <scope>NUCLEOTIDE SEQUENCE [LARGE SCALE GENOMIC DNA]</scope>
    <source>
        <strain evidence="1 2">ASF492</strain>
    </source>
</reference>
<dbReference type="PATRIC" id="fig|1235802.3.peg.4889"/>
<name>N2A4I4_9FIRM</name>
<dbReference type="EMBL" id="AQFT01000134">
    <property type="protein sequence ID" value="EMZ21368.1"/>
    <property type="molecule type" value="Genomic_DNA"/>
</dbReference>
<dbReference type="STRING" id="1235802.C823_04616"/>
<proteinExistence type="predicted"/>
<dbReference type="AlphaFoldDB" id="N2A4I4"/>
<dbReference type="Proteomes" id="UP000012589">
    <property type="component" value="Unassembled WGS sequence"/>
</dbReference>
<keyword evidence="2" id="KW-1185">Reference proteome</keyword>
<comment type="caution">
    <text evidence="1">The sequence shown here is derived from an EMBL/GenBank/DDBJ whole genome shotgun (WGS) entry which is preliminary data.</text>
</comment>
<sequence>METEIKIITIEKLGRTIENMKKTFAPIEIAKEIIDTKVSPVQPSNQNIGDIWFVESERN</sequence>
<organism evidence="1 2">
    <name type="scientific">Eubacterium plexicaudatum ASF492</name>
    <dbReference type="NCBI Taxonomy" id="1235802"/>
    <lineage>
        <taxon>Bacteria</taxon>
        <taxon>Bacillati</taxon>
        <taxon>Bacillota</taxon>
        <taxon>Clostridia</taxon>
        <taxon>Eubacteriales</taxon>
        <taxon>Eubacteriaceae</taxon>
        <taxon>Eubacterium</taxon>
    </lineage>
</organism>